<dbReference type="WBParaSite" id="SVE_1580400.1">
    <property type="protein sequence ID" value="SVE_1580400.1"/>
    <property type="gene ID" value="SVE_1580400"/>
</dbReference>
<accession>A0A0K0FTZ2</accession>
<keyword evidence="2" id="KW-0812">Transmembrane</keyword>
<feature type="compositionally biased region" description="Low complexity" evidence="1">
    <location>
        <begin position="61"/>
        <end position="84"/>
    </location>
</feature>
<feature type="region of interest" description="Disordered" evidence="1">
    <location>
        <begin position="58"/>
        <end position="85"/>
    </location>
</feature>
<proteinExistence type="predicted"/>
<feature type="transmembrane region" description="Helical" evidence="2">
    <location>
        <begin position="17"/>
        <end position="38"/>
    </location>
</feature>
<keyword evidence="2" id="KW-1133">Transmembrane helix</keyword>
<evidence type="ECO:0000313" key="3">
    <source>
        <dbReference type="Proteomes" id="UP000035680"/>
    </source>
</evidence>
<reference evidence="4" key="2">
    <citation type="submission" date="2015-08" db="UniProtKB">
        <authorList>
            <consortium name="WormBaseParasite"/>
        </authorList>
    </citation>
    <scope>IDENTIFICATION</scope>
</reference>
<evidence type="ECO:0000256" key="2">
    <source>
        <dbReference type="SAM" id="Phobius"/>
    </source>
</evidence>
<dbReference type="Proteomes" id="UP000035680">
    <property type="component" value="Unassembled WGS sequence"/>
</dbReference>
<dbReference type="AlphaFoldDB" id="A0A0K0FTZ2"/>
<evidence type="ECO:0000256" key="1">
    <source>
        <dbReference type="SAM" id="MobiDB-lite"/>
    </source>
</evidence>
<sequence length="161" mass="18383">MICWIFSTTIAFWVLPYWLFSLFYCFVVISIITLLIITCTRNSSSSNKESSIEAKIRNGGVSSSVSKARKSSLSGRQRSLSRNSTKAIEVSSNITNRPDSKRELLERIFIKLNNTKKVGVSMPSVKIDQINVKQYKDKTKNTSEIIIEDTDYVNLRKIKYI</sequence>
<protein>
    <submittedName>
        <fullName evidence="4">Uncharacterized protein</fullName>
    </submittedName>
</protein>
<keyword evidence="2" id="KW-0472">Membrane</keyword>
<organism evidence="3 4">
    <name type="scientific">Strongyloides venezuelensis</name>
    <name type="common">Threadworm</name>
    <dbReference type="NCBI Taxonomy" id="75913"/>
    <lineage>
        <taxon>Eukaryota</taxon>
        <taxon>Metazoa</taxon>
        <taxon>Ecdysozoa</taxon>
        <taxon>Nematoda</taxon>
        <taxon>Chromadorea</taxon>
        <taxon>Rhabditida</taxon>
        <taxon>Tylenchina</taxon>
        <taxon>Panagrolaimomorpha</taxon>
        <taxon>Strongyloidoidea</taxon>
        <taxon>Strongyloididae</taxon>
        <taxon>Strongyloides</taxon>
    </lineage>
</organism>
<keyword evidence="3" id="KW-1185">Reference proteome</keyword>
<evidence type="ECO:0000313" key="4">
    <source>
        <dbReference type="WBParaSite" id="SVE_1580400.1"/>
    </source>
</evidence>
<reference evidence="3" key="1">
    <citation type="submission" date="2014-07" db="EMBL/GenBank/DDBJ databases">
        <authorList>
            <person name="Martin A.A"/>
            <person name="De Silva N."/>
        </authorList>
    </citation>
    <scope>NUCLEOTIDE SEQUENCE</scope>
</reference>
<name>A0A0K0FTZ2_STRVS</name>